<dbReference type="EMBL" id="JANEYF010000856">
    <property type="protein sequence ID" value="KAJ8967418.1"/>
    <property type="molecule type" value="Genomic_DNA"/>
</dbReference>
<keyword evidence="1" id="KW-0193">Cuticle</keyword>
<dbReference type="InterPro" id="IPR050468">
    <property type="entry name" value="Cuticle_Struct_Prot"/>
</dbReference>
<organism evidence="2 3">
    <name type="scientific">Rhamnusium bicolor</name>
    <dbReference type="NCBI Taxonomy" id="1586634"/>
    <lineage>
        <taxon>Eukaryota</taxon>
        <taxon>Metazoa</taxon>
        <taxon>Ecdysozoa</taxon>
        <taxon>Arthropoda</taxon>
        <taxon>Hexapoda</taxon>
        <taxon>Insecta</taxon>
        <taxon>Pterygota</taxon>
        <taxon>Neoptera</taxon>
        <taxon>Endopterygota</taxon>
        <taxon>Coleoptera</taxon>
        <taxon>Polyphaga</taxon>
        <taxon>Cucujiformia</taxon>
        <taxon>Chrysomeloidea</taxon>
        <taxon>Cerambycidae</taxon>
        <taxon>Lepturinae</taxon>
        <taxon>Rhagiini</taxon>
        <taxon>Rhamnusium</taxon>
    </lineage>
</organism>
<comment type="caution">
    <text evidence="2">The sequence shown here is derived from an EMBL/GenBank/DDBJ whole genome shotgun (WGS) entry which is preliminary data.</text>
</comment>
<keyword evidence="3" id="KW-1185">Reference proteome</keyword>
<dbReference type="Proteomes" id="UP001162156">
    <property type="component" value="Unassembled WGS sequence"/>
</dbReference>
<evidence type="ECO:0000256" key="1">
    <source>
        <dbReference type="PROSITE-ProRule" id="PRU00497"/>
    </source>
</evidence>
<dbReference type="PANTHER" id="PTHR10380:SF236">
    <property type="entry name" value="PUPAL CUTICLE PROTEIN EDG-84A-LIKE PROTEIN"/>
    <property type="match status" value="1"/>
</dbReference>
<dbReference type="GO" id="GO:0008010">
    <property type="term" value="F:structural constituent of chitin-based larval cuticle"/>
    <property type="evidence" value="ECO:0007669"/>
    <property type="project" value="TreeGrafter"/>
</dbReference>
<proteinExistence type="predicted"/>
<sequence>VAFSCLFTFAVAKPGVVAPLAYSSSLVAPAGFGYSSYVASSPLVYSALAAPIAHTVAASVGAAVAPVVGVDKTQYHAQDILGQASYGHSEAFQAHNAVQDAAGNKVGSYSYVAPDGQVISTSYIADSLGYRTVSNALPVGPSVVPLAPSETPEVVAARIAHLKEYEVAKSRSRRSVAVATPVAYSGLGLAYSAPLVHSAAVPVAYSTPVAAVGPALRSATLTTVVNNPGHAVSYRVD</sequence>
<dbReference type="PANTHER" id="PTHR10380">
    <property type="entry name" value="CUTICLE PROTEIN"/>
    <property type="match status" value="1"/>
</dbReference>
<feature type="non-terminal residue" evidence="2">
    <location>
        <position position="1"/>
    </location>
</feature>
<protein>
    <recommendedName>
        <fullName evidence="4">Cuticle protein 7</fullName>
    </recommendedName>
</protein>
<accession>A0AAV8ZPB4</accession>
<reference evidence="2" key="1">
    <citation type="journal article" date="2023" name="Insect Mol. Biol.">
        <title>Genome sequencing provides insights into the evolution of gene families encoding plant cell wall-degrading enzymes in longhorned beetles.</title>
        <authorList>
            <person name="Shin N.R."/>
            <person name="Okamura Y."/>
            <person name="Kirsch R."/>
            <person name="Pauchet Y."/>
        </authorList>
    </citation>
    <scope>NUCLEOTIDE SEQUENCE</scope>
    <source>
        <strain evidence="2">RBIC_L_NR</strain>
    </source>
</reference>
<dbReference type="GO" id="GO:0062129">
    <property type="term" value="C:chitin-based extracellular matrix"/>
    <property type="evidence" value="ECO:0007669"/>
    <property type="project" value="TreeGrafter"/>
</dbReference>
<dbReference type="Pfam" id="PF00379">
    <property type="entry name" value="Chitin_bind_4"/>
    <property type="match status" value="1"/>
</dbReference>
<evidence type="ECO:0000313" key="3">
    <source>
        <dbReference type="Proteomes" id="UP001162156"/>
    </source>
</evidence>
<dbReference type="InterPro" id="IPR000618">
    <property type="entry name" value="Insect_cuticle"/>
</dbReference>
<evidence type="ECO:0000313" key="2">
    <source>
        <dbReference type="EMBL" id="KAJ8967418.1"/>
    </source>
</evidence>
<name>A0AAV8ZPB4_9CUCU</name>
<gene>
    <name evidence="2" type="ORF">NQ314_002925</name>
</gene>
<dbReference type="AlphaFoldDB" id="A0AAV8ZPB4"/>
<evidence type="ECO:0008006" key="4">
    <source>
        <dbReference type="Google" id="ProtNLM"/>
    </source>
</evidence>
<dbReference type="PROSITE" id="PS51155">
    <property type="entry name" value="CHIT_BIND_RR_2"/>
    <property type="match status" value="1"/>
</dbReference>